<name>A0A2S8BQ86_9MYCO</name>
<organism evidence="2 3">
    <name type="scientific">Mycobacterium talmoniae</name>
    <dbReference type="NCBI Taxonomy" id="1858794"/>
    <lineage>
        <taxon>Bacteria</taxon>
        <taxon>Bacillati</taxon>
        <taxon>Actinomycetota</taxon>
        <taxon>Actinomycetes</taxon>
        <taxon>Mycobacteriales</taxon>
        <taxon>Mycobacteriaceae</taxon>
        <taxon>Mycobacterium</taxon>
    </lineage>
</organism>
<dbReference type="InterPro" id="IPR014922">
    <property type="entry name" value="YdhG-like"/>
</dbReference>
<dbReference type="SUPFAM" id="SSF159888">
    <property type="entry name" value="YdhG-like"/>
    <property type="match status" value="1"/>
</dbReference>
<evidence type="ECO:0000259" key="1">
    <source>
        <dbReference type="Pfam" id="PF08818"/>
    </source>
</evidence>
<evidence type="ECO:0000313" key="2">
    <source>
        <dbReference type="EMBL" id="PQM48786.1"/>
    </source>
</evidence>
<evidence type="ECO:0000313" key="3">
    <source>
        <dbReference type="Proteomes" id="UP000238296"/>
    </source>
</evidence>
<protein>
    <recommendedName>
        <fullName evidence="1">YdhG-like domain-containing protein</fullName>
    </recommendedName>
</protein>
<gene>
    <name evidence="2" type="ORF">C1Y40_00983</name>
</gene>
<reference evidence="2 3" key="1">
    <citation type="journal article" date="2017" name="Int. J. Syst. Evol. Microbiol.">
        <title>Mycobacterium talmoniae sp. nov., a slowly growing mycobacterium isolated from human respiratory samples.</title>
        <authorList>
            <person name="Davidson R.M."/>
            <person name="DeGroote M.A."/>
            <person name="Marola J.L."/>
            <person name="Buss S."/>
            <person name="Jones V."/>
            <person name="McNeil M.R."/>
            <person name="Freifeld A.G."/>
            <person name="Elaine Epperson L."/>
            <person name="Hasan N.A."/>
            <person name="Jackson M."/>
            <person name="Iwen P.C."/>
            <person name="Salfinger M."/>
            <person name="Strong M."/>
        </authorList>
    </citation>
    <scope>NUCLEOTIDE SEQUENCE [LARGE SCALE GENOMIC DNA]</scope>
    <source>
        <strain evidence="2 3">ATCC BAA-2683</strain>
    </source>
</reference>
<feature type="domain" description="YdhG-like" evidence="1">
    <location>
        <begin position="24"/>
        <end position="116"/>
    </location>
</feature>
<sequence>MATKDEKNLKQVLDKIAGMDEPARGIMRRMHDVIVAAAPELRPRIWYGMPGYAKSASSPVLVFFRNDELMSLGVSDKATLKPTGGKDGRLIPAAWYFDGLDDVTEQRVAEIVRAAIE</sequence>
<dbReference type="EMBL" id="PPEA01000141">
    <property type="protein sequence ID" value="PQM48786.1"/>
    <property type="molecule type" value="Genomic_DNA"/>
</dbReference>
<dbReference type="AlphaFoldDB" id="A0A2S8BQ86"/>
<dbReference type="Proteomes" id="UP000238296">
    <property type="component" value="Unassembled WGS sequence"/>
</dbReference>
<accession>A0A2S8BQ86</accession>
<proteinExistence type="predicted"/>
<comment type="caution">
    <text evidence="2">The sequence shown here is derived from an EMBL/GenBank/DDBJ whole genome shotgun (WGS) entry which is preliminary data.</text>
</comment>
<dbReference type="Pfam" id="PF08818">
    <property type="entry name" value="DUF1801"/>
    <property type="match status" value="1"/>
</dbReference>